<dbReference type="PANTHER" id="PTHR30325">
    <property type="entry name" value="MEMBRANE COMPONENT OF ABC TRANSPORTER"/>
    <property type="match status" value="1"/>
</dbReference>
<evidence type="ECO:0000259" key="6">
    <source>
        <dbReference type="PROSITE" id="PS50928"/>
    </source>
</evidence>
<dbReference type="InterPro" id="IPR035906">
    <property type="entry name" value="MetI-like_sf"/>
</dbReference>
<dbReference type="EMBL" id="JAMFLX010000008">
    <property type="protein sequence ID" value="MCL6269833.1"/>
    <property type="molecule type" value="Genomic_DNA"/>
</dbReference>
<dbReference type="NCBIfam" id="NF011596">
    <property type="entry name" value="PRK15021.1"/>
    <property type="match status" value="1"/>
</dbReference>
<dbReference type="InterPro" id="IPR000515">
    <property type="entry name" value="MetI-like"/>
</dbReference>
<organism evidence="7 8">
    <name type="scientific">Parendozoicomonas callyspongiae</name>
    <dbReference type="NCBI Taxonomy" id="2942213"/>
    <lineage>
        <taxon>Bacteria</taxon>
        <taxon>Pseudomonadati</taxon>
        <taxon>Pseudomonadota</taxon>
        <taxon>Gammaproteobacteria</taxon>
        <taxon>Oceanospirillales</taxon>
        <taxon>Endozoicomonadaceae</taxon>
        <taxon>Parendozoicomonas</taxon>
    </lineage>
</organism>
<dbReference type="Pfam" id="PF00528">
    <property type="entry name" value="BPD_transp_1"/>
    <property type="match status" value="1"/>
</dbReference>
<evidence type="ECO:0000313" key="7">
    <source>
        <dbReference type="EMBL" id="MCL6269833.1"/>
    </source>
</evidence>
<comment type="similarity">
    <text evidence="5">Belongs to the binding-protein-dependent transport system permease family.</text>
</comment>
<feature type="domain" description="ABC transmembrane type-1" evidence="6">
    <location>
        <begin position="136"/>
        <end position="328"/>
    </location>
</feature>
<feature type="transmembrane region" description="Helical" evidence="5">
    <location>
        <begin position="140"/>
        <end position="164"/>
    </location>
</feature>
<dbReference type="RefSeq" id="WP_249698931.1">
    <property type="nucleotide sequence ID" value="NZ_JAMFLX010000008.1"/>
</dbReference>
<gene>
    <name evidence="7" type="ORF">M3P05_07750</name>
</gene>
<evidence type="ECO:0000313" key="8">
    <source>
        <dbReference type="Proteomes" id="UP001203338"/>
    </source>
</evidence>
<dbReference type="PROSITE" id="PS50928">
    <property type="entry name" value="ABC_TM1"/>
    <property type="match status" value="1"/>
</dbReference>
<dbReference type="Proteomes" id="UP001203338">
    <property type="component" value="Unassembled WGS sequence"/>
</dbReference>
<comment type="caution">
    <text evidence="7">The sequence shown here is derived from an EMBL/GenBank/DDBJ whole genome shotgun (WGS) entry which is preliminary data.</text>
</comment>
<feature type="transmembrane region" description="Helical" evidence="5">
    <location>
        <begin position="20"/>
        <end position="39"/>
    </location>
</feature>
<keyword evidence="2 5" id="KW-0812">Transmembrane</keyword>
<protein>
    <submittedName>
        <fullName evidence="7">ABC transporter permease</fullName>
    </submittedName>
</protein>
<accession>A0ABT0PH51</accession>
<dbReference type="Gene3D" id="1.10.3720.10">
    <property type="entry name" value="MetI-like"/>
    <property type="match status" value="1"/>
</dbReference>
<comment type="subcellular location">
    <subcellularLocation>
        <location evidence="1 5">Cell membrane</location>
        <topology evidence="1 5">Multi-pass membrane protein</topology>
    </subcellularLocation>
</comment>
<evidence type="ECO:0000256" key="4">
    <source>
        <dbReference type="ARBA" id="ARBA00023136"/>
    </source>
</evidence>
<evidence type="ECO:0000256" key="2">
    <source>
        <dbReference type="ARBA" id="ARBA00022692"/>
    </source>
</evidence>
<reference evidence="7 8" key="1">
    <citation type="submission" date="2022-05" db="EMBL/GenBank/DDBJ databases">
        <authorList>
            <person name="Park J.-S."/>
        </authorList>
    </citation>
    <scope>NUCLEOTIDE SEQUENCE [LARGE SCALE GENOMIC DNA]</scope>
    <source>
        <strain evidence="7 8">2012CJ34-2</strain>
    </source>
</reference>
<proteinExistence type="inferred from homology"/>
<sequence length="338" mass="37575">MNPLNQRRWQAFKQHRRSYFSFWCFLLLFTVSLFSNLIANNKPLLLSYQEELYVPFLKTYPETTFGGELDIEPDWQDDYIQNQIEQSGGWILSAPVPFSYDTINYNRPAPAPPSSENYFGTDDQGRDVLARVLYGLRTSILFGLMLTLGTTLFGVSIGAVQGYYGGSVDLLGQRFLEVWSGLPVLYLLIILSGLIDSGFWSLLGILLLFSFVPLIDPVRAEFLKARNYDYVMAARAMGLGHARLMTRHILPNALVATVTFLPFILCGAIGTLASLDFLGFGMPLGSPSLGELIAQGKHNLQAPWLGITGFLTTSLLLILLVFIGEGVRDALDPRNVNG</sequence>
<feature type="transmembrane region" description="Helical" evidence="5">
    <location>
        <begin position="253"/>
        <end position="282"/>
    </location>
</feature>
<dbReference type="PANTHER" id="PTHR30325:SF0">
    <property type="entry name" value="INNER MEMBRANE ABC TRANSPORTER PERMEASE PROTEIN YEJE"/>
    <property type="match status" value="1"/>
</dbReference>
<keyword evidence="4 5" id="KW-0472">Membrane</keyword>
<dbReference type="CDD" id="cd06261">
    <property type="entry name" value="TM_PBP2"/>
    <property type="match status" value="1"/>
</dbReference>
<dbReference type="SUPFAM" id="SSF161098">
    <property type="entry name" value="MetI-like"/>
    <property type="match status" value="1"/>
</dbReference>
<feature type="transmembrane region" description="Helical" evidence="5">
    <location>
        <begin position="184"/>
        <end position="209"/>
    </location>
</feature>
<evidence type="ECO:0000256" key="5">
    <source>
        <dbReference type="RuleBase" id="RU363032"/>
    </source>
</evidence>
<evidence type="ECO:0000256" key="1">
    <source>
        <dbReference type="ARBA" id="ARBA00004651"/>
    </source>
</evidence>
<keyword evidence="3 5" id="KW-1133">Transmembrane helix</keyword>
<evidence type="ECO:0000256" key="3">
    <source>
        <dbReference type="ARBA" id="ARBA00022989"/>
    </source>
</evidence>
<keyword evidence="5" id="KW-0813">Transport</keyword>
<feature type="transmembrane region" description="Helical" evidence="5">
    <location>
        <begin position="302"/>
        <end position="324"/>
    </location>
</feature>
<keyword evidence="8" id="KW-1185">Reference proteome</keyword>
<name>A0ABT0PH51_9GAMM</name>